<dbReference type="EMBL" id="NFHM01000013">
    <property type="protein sequence ID" value="OUN42191.1"/>
    <property type="molecule type" value="Genomic_DNA"/>
</dbReference>
<sequence>MKKKLSIIIVVLLLLGCAYYFGVGFLPATNVVVTDFEVSEQQDSMTIQTSIATSAGYTRSVKNVSDNPEKMKLKFYSAFGGINGSIGAKSEFNLPLAPECKEIYVLLYDDYRLTLAKNPTIGEWERIK</sequence>
<dbReference type="Proteomes" id="UP000195455">
    <property type="component" value="Unassembled WGS sequence"/>
</dbReference>
<proteinExistence type="predicted"/>
<comment type="caution">
    <text evidence="1">The sequence shown here is derived from an EMBL/GenBank/DDBJ whole genome shotgun (WGS) entry which is preliminary data.</text>
</comment>
<dbReference type="AlphaFoldDB" id="A0A1Y3U0E7"/>
<name>A0A1Y3U0E7_9FIRM</name>
<accession>A0A1Y3U0E7</accession>
<gene>
    <name evidence="1" type="ORF">B5G26_09460</name>
</gene>
<evidence type="ECO:0000313" key="1">
    <source>
        <dbReference type="EMBL" id="OUN42191.1"/>
    </source>
</evidence>
<dbReference type="PROSITE" id="PS51257">
    <property type="entry name" value="PROKAR_LIPOPROTEIN"/>
    <property type="match status" value="1"/>
</dbReference>
<organism evidence="1 2">
    <name type="scientific">Anaerotignum lactatifermentans</name>
    <dbReference type="NCBI Taxonomy" id="160404"/>
    <lineage>
        <taxon>Bacteria</taxon>
        <taxon>Bacillati</taxon>
        <taxon>Bacillota</taxon>
        <taxon>Clostridia</taxon>
        <taxon>Lachnospirales</taxon>
        <taxon>Anaerotignaceae</taxon>
        <taxon>Anaerotignum</taxon>
    </lineage>
</organism>
<protein>
    <submittedName>
        <fullName evidence="1">Uncharacterized protein</fullName>
    </submittedName>
</protein>
<dbReference type="RefSeq" id="WP_087989450.1">
    <property type="nucleotide sequence ID" value="NZ_NFHM01000013.1"/>
</dbReference>
<reference evidence="2" key="1">
    <citation type="submission" date="2017-04" db="EMBL/GenBank/DDBJ databases">
        <title>Function of individual gut microbiota members based on whole genome sequencing of pure cultures obtained from chicken caecum.</title>
        <authorList>
            <person name="Medvecky M."/>
            <person name="Cejkova D."/>
            <person name="Polansky O."/>
            <person name="Karasova D."/>
            <person name="Kubasova T."/>
            <person name="Cizek A."/>
            <person name="Rychlik I."/>
        </authorList>
    </citation>
    <scope>NUCLEOTIDE SEQUENCE [LARGE SCALE GENOMIC DNA]</scope>
    <source>
        <strain evidence="2">An75</strain>
    </source>
</reference>
<evidence type="ECO:0000313" key="2">
    <source>
        <dbReference type="Proteomes" id="UP000195455"/>
    </source>
</evidence>